<dbReference type="AlphaFoldDB" id="A0A0A8WZC7"/>
<dbReference type="SUPFAM" id="SSF53041">
    <property type="entry name" value="Resolvase-like"/>
    <property type="match status" value="1"/>
</dbReference>
<organism evidence="8 9">
    <name type="scientific">Mesobacillus selenatarsenatis (strain DSM 18680 / JCM 14380 / FERM P-15431 / SF-1)</name>
    <dbReference type="NCBI Taxonomy" id="1321606"/>
    <lineage>
        <taxon>Bacteria</taxon>
        <taxon>Bacillati</taxon>
        <taxon>Bacillota</taxon>
        <taxon>Bacilli</taxon>
        <taxon>Bacillales</taxon>
        <taxon>Bacillaceae</taxon>
        <taxon>Mesobacillus</taxon>
    </lineage>
</organism>
<evidence type="ECO:0000256" key="5">
    <source>
        <dbReference type="PIRSR" id="PIRSR606118-50"/>
    </source>
</evidence>
<dbReference type="InterPro" id="IPR006118">
    <property type="entry name" value="Recombinase_CS"/>
</dbReference>
<dbReference type="PROSITE" id="PS00397">
    <property type="entry name" value="RECOMBINASES_1"/>
    <property type="match status" value="1"/>
</dbReference>
<evidence type="ECO:0000259" key="7">
    <source>
        <dbReference type="PROSITE" id="PS51736"/>
    </source>
</evidence>
<dbReference type="SMART" id="SM00857">
    <property type="entry name" value="Resolvase"/>
    <property type="match status" value="1"/>
</dbReference>
<dbReference type="GO" id="GO:0003677">
    <property type="term" value="F:DNA binding"/>
    <property type="evidence" value="ECO:0007669"/>
    <property type="project" value="UniProtKB-KW"/>
</dbReference>
<evidence type="ECO:0000256" key="1">
    <source>
        <dbReference type="ARBA" id="ARBA00009913"/>
    </source>
</evidence>
<dbReference type="Proteomes" id="UP000031014">
    <property type="component" value="Unassembled WGS sequence"/>
</dbReference>
<dbReference type="EMBL" id="BASE01000005">
    <property type="protein sequence ID" value="GAM12112.1"/>
    <property type="molecule type" value="Genomic_DNA"/>
</dbReference>
<comment type="similarity">
    <text evidence="1">Belongs to the site-specific recombinase resolvase family.</text>
</comment>
<dbReference type="RefSeq" id="WP_041964070.1">
    <property type="nucleotide sequence ID" value="NZ_BASE01000005.1"/>
</dbReference>
<dbReference type="Gene3D" id="3.40.50.1390">
    <property type="entry name" value="Resolvase, N-terminal catalytic domain"/>
    <property type="match status" value="1"/>
</dbReference>
<evidence type="ECO:0000256" key="3">
    <source>
        <dbReference type="ARBA" id="ARBA00023125"/>
    </source>
</evidence>
<evidence type="ECO:0000313" key="9">
    <source>
        <dbReference type="Proteomes" id="UP000031014"/>
    </source>
</evidence>
<dbReference type="Pfam" id="PF00239">
    <property type="entry name" value="Resolvase"/>
    <property type="match status" value="1"/>
</dbReference>
<dbReference type="OrthoDB" id="9797501at2"/>
<comment type="caution">
    <text evidence="8">The sequence shown here is derived from an EMBL/GenBank/DDBJ whole genome shotgun (WGS) entry which is preliminary data.</text>
</comment>
<dbReference type="Gene3D" id="1.10.10.60">
    <property type="entry name" value="Homeodomain-like"/>
    <property type="match status" value="1"/>
</dbReference>
<evidence type="ECO:0000256" key="4">
    <source>
        <dbReference type="ARBA" id="ARBA00023172"/>
    </source>
</evidence>
<feature type="active site" description="O-(5'-phospho-DNA)-serine intermediate" evidence="5 6">
    <location>
        <position position="9"/>
    </location>
</feature>
<accession>A0A0A8WZC7</accession>
<proteinExistence type="inferred from homology"/>
<feature type="domain" description="Resolvase/invertase-type recombinase catalytic" evidence="7">
    <location>
        <begin position="1"/>
        <end position="137"/>
    </location>
</feature>
<dbReference type="CDD" id="cd03768">
    <property type="entry name" value="SR_ResInv"/>
    <property type="match status" value="1"/>
</dbReference>
<dbReference type="InterPro" id="IPR036162">
    <property type="entry name" value="Resolvase-like_N_sf"/>
</dbReference>
<dbReference type="InterPro" id="IPR050639">
    <property type="entry name" value="SSR_resolvase"/>
</dbReference>
<keyword evidence="4" id="KW-0233">DNA recombination</keyword>
<protein>
    <submittedName>
        <fullName evidence="8">Site-specific recombinase, resolvase family</fullName>
    </submittedName>
</protein>
<keyword evidence="3" id="KW-0238">DNA-binding</keyword>
<evidence type="ECO:0000256" key="2">
    <source>
        <dbReference type="ARBA" id="ARBA00022908"/>
    </source>
</evidence>
<sequence length="193" mass="21844">MIKAYIRVSSESQNTVRQKKALKAAGCEVFYEEKVSGKNTERPELQRLLAELEEGDIVIVHEISRLSRSVKDLIDIVDRIKERGACLKSLGESWLDTTSDNPMNEFLLNIFGSLAQLERGLTLKRQREGIEIAKKEGKFKGRKLEVVEGGKKAEKAAQAIDWYKEGKSVRYITKTLSIGTGTLYRLLEREGLK</sequence>
<evidence type="ECO:0000313" key="8">
    <source>
        <dbReference type="EMBL" id="GAM12112.1"/>
    </source>
</evidence>
<dbReference type="GO" id="GO:0000150">
    <property type="term" value="F:DNA strand exchange activity"/>
    <property type="evidence" value="ECO:0007669"/>
    <property type="project" value="InterPro"/>
</dbReference>
<reference evidence="8 9" key="1">
    <citation type="submission" date="2013-06" db="EMBL/GenBank/DDBJ databases">
        <title>Whole genome shotgun sequence of Bacillus selenatarsenatis SF-1.</title>
        <authorList>
            <person name="Kuroda M."/>
            <person name="Sei K."/>
            <person name="Yamashita M."/>
            <person name="Ike M."/>
        </authorList>
    </citation>
    <scope>NUCLEOTIDE SEQUENCE [LARGE SCALE GENOMIC DNA]</scope>
    <source>
        <strain evidence="8 9">SF-1</strain>
    </source>
</reference>
<dbReference type="PANTHER" id="PTHR30461">
    <property type="entry name" value="DNA-INVERTASE FROM LAMBDOID PROPHAGE"/>
    <property type="match status" value="1"/>
</dbReference>
<dbReference type="PANTHER" id="PTHR30461:SF26">
    <property type="entry name" value="RESOLVASE HOMOLOG YNEB"/>
    <property type="match status" value="1"/>
</dbReference>
<name>A0A0A8WZC7_MESS1</name>
<dbReference type="PROSITE" id="PS51736">
    <property type="entry name" value="RECOMBINASES_3"/>
    <property type="match status" value="1"/>
</dbReference>
<gene>
    <name evidence="8" type="ORF">SAMD00020551_0231</name>
</gene>
<keyword evidence="9" id="KW-1185">Reference proteome</keyword>
<keyword evidence="2" id="KW-0229">DNA integration</keyword>
<dbReference type="GO" id="GO:0015074">
    <property type="term" value="P:DNA integration"/>
    <property type="evidence" value="ECO:0007669"/>
    <property type="project" value="UniProtKB-KW"/>
</dbReference>
<dbReference type="InterPro" id="IPR006119">
    <property type="entry name" value="Resolv_N"/>
</dbReference>
<evidence type="ECO:0000256" key="6">
    <source>
        <dbReference type="PROSITE-ProRule" id="PRU10137"/>
    </source>
</evidence>